<comment type="catalytic activity">
    <reaction evidence="9 10">
        <text>isopentenyl phosphate + ATP = isopentenyl diphosphate + ADP</text>
        <dbReference type="Rhea" id="RHEA:33963"/>
        <dbReference type="ChEBI" id="CHEBI:30616"/>
        <dbReference type="ChEBI" id="CHEBI:65078"/>
        <dbReference type="ChEBI" id="CHEBI:128769"/>
        <dbReference type="ChEBI" id="CHEBI:456216"/>
        <dbReference type="EC" id="2.7.4.26"/>
    </reaction>
</comment>
<evidence type="ECO:0000256" key="4">
    <source>
        <dbReference type="ARBA" id="ARBA00022679"/>
    </source>
</evidence>
<dbReference type="AlphaFoldDB" id="Q0W8D3"/>
<dbReference type="GO" id="GO:0102043">
    <property type="term" value="F:isopentenyl phosphate kinase activity"/>
    <property type="evidence" value="ECO:0007669"/>
    <property type="project" value="UniProtKB-EC"/>
</dbReference>
<keyword evidence="15" id="KW-1185">Reference proteome</keyword>
<evidence type="ECO:0000256" key="3">
    <source>
        <dbReference type="ARBA" id="ARBA00017267"/>
    </source>
</evidence>
<gene>
    <name evidence="14" type="ORF">LRC398</name>
</gene>
<comment type="subunit">
    <text evidence="10">Homodimer.</text>
</comment>
<feature type="binding site" evidence="11">
    <location>
        <position position="53"/>
    </location>
    <ligand>
        <name>substrate</name>
    </ligand>
</feature>
<keyword evidence="6 10" id="KW-0418">Kinase</keyword>
<feature type="binding site" evidence="11">
    <location>
        <position position="48"/>
    </location>
    <ligand>
        <name>substrate</name>
    </ligand>
</feature>
<name>Q0W8D3_METAR</name>
<dbReference type="GO" id="GO:0016301">
    <property type="term" value="F:kinase activity"/>
    <property type="evidence" value="ECO:0007669"/>
    <property type="project" value="UniProtKB-KW"/>
</dbReference>
<keyword evidence="5 10" id="KW-0547">Nucleotide-binding</keyword>
<dbReference type="OrthoDB" id="15328at2157"/>
<evidence type="ECO:0000256" key="6">
    <source>
        <dbReference type="ARBA" id="ARBA00022777"/>
    </source>
</evidence>
<comment type="similarity">
    <text evidence="1 10">Belongs to the isopentenyl phosphate kinase family.</text>
</comment>
<dbReference type="CDD" id="cd04241">
    <property type="entry name" value="AAK_FomA-like"/>
    <property type="match status" value="1"/>
</dbReference>
<dbReference type="SUPFAM" id="SSF53633">
    <property type="entry name" value="Carbamate kinase-like"/>
    <property type="match status" value="1"/>
</dbReference>
<dbReference type="InterPro" id="IPR024192">
    <property type="entry name" value="Fosfomycin_R_FomA-type"/>
</dbReference>
<dbReference type="RefSeq" id="WP_012037132.1">
    <property type="nucleotide sequence ID" value="NC_009464.1"/>
</dbReference>
<dbReference type="eggNOG" id="arCOG00860">
    <property type="taxonomic scope" value="Archaea"/>
</dbReference>
<evidence type="ECO:0000256" key="1">
    <source>
        <dbReference type="ARBA" id="ARBA00010540"/>
    </source>
</evidence>
<evidence type="ECO:0000259" key="13">
    <source>
        <dbReference type="Pfam" id="PF00696"/>
    </source>
</evidence>
<evidence type="ECO:0000256" key="7">
    <source>
        <dbReference type="ARBA" id="ARBA00022840"/>
    </source>
</evidence>
<dbReference type="KEGG" id="rci:LRC398"/>
<evidence type="ECO:0000256" key="8">
    <source>
        <dbReference type="ARBA" id="ARBA00023229"/>
    </source>
</evidence>
<dbReference type="GO" id="GO:0005829">
    <property type="term" value="C:cytosol"/>
    <property type="evidence" value="ECO:0007669"/>
    <property type="project" value="TreeGrafter"/>
</dbReference>
<dbReference type="InterPro" id="IPR001048">
    <property type="entry name" value="Asp/Glu/Uridylate_kinase"/>
</dbReference>
<evidence type="ECO:0000313" key="14">
    <source>
        <dbReference type="EMBL" id="CAJ35360.1"/>
    </source>
</evidence>
<evidence type="ECO:0000313" key="15">
    <source>
        <dbReference type="Proteomes" id="UP000000663"/>
    </source>
</evidence>
<evidence type="ECO:0000256" key="5">
    <source>
        <dbReference type="ARBA" id="ARBA00022741"/>
    </source>
</evidence>
<comment type="function">
    <text evidence="10">Catalyzes the formation of isopentenyl diphosphate (IPP), the building block of all isoprenoids.</text>
</comment>
<feature type="binding site" evidence="11">
    <location>
        <position position="151"/>
    </location>
    <ligand>
        <name>substrate</name>
    </ligand>
</feature>
<evidence type="ECO:0000256" key="2">
    <source>
        <dbReference type="ARBA" id="ARBA00012908"/>
    </source>
</evidence>
<dbReference type="PATRIC" id="fig|351160.9.peg.2887"/>
<dbReference type="GO" id="GO:0016114">
    <property type="term" value="P:terpenoid biosynthetic process"/>
    <property type="evidence" value="ECO:0007669"/>
    <property type="project" value="TreeGrafter"/>
</dbReference>
<dbReference type="PIRSF" id="PIRSF016496">
    <property type="entry name" value="Kin_FomA"/>
    <property type="match status" value="1"/>
</dbReference>
<dbReference type="GeneID" id="5144039"/>
<evidence type="ECO:0000256" key="11">
    <source>
        <dbReference type="PIRSR" id="PIRSR016496-1"/>
    </source>
</evidence>
<dbReference type="PANTHER" id="PTHR43654:SF1">
    <property type="entry name" value="ISOPENTENYL PHOSPHATE KINASE"/>
    <property type="match status" value="1"/>
</dbReference>
<keyword evidence="8" id="KW-0414">Isoprene biosynthesis</keyword>
<dbReference type="PRINTS" id="PR00474">
    <property type="entry name" value="GLU5KINASE"/>
</dbReference>
<dbReference type="InterPro" id="IPR036393">
    <property type="entry name" value="AceGlu_kinase-like_sf"/>
</dbReference>
<dbReference type="GO" id="GO:0005524">
    <property type="term" value="F:ATP binding"/>
    <property type="evidence" value="ECO:0007669"/>
    <property type="project" value="UniProtKB-KW"/>
</dbReference>
<dbReference type="STRING" id="351160.LRC398"/>
<accession>Q0W8D3</accession>
<evidence type="ECO:0000256" key="10">
    <source>
        <dbReference type="PIRNR" id="PIRNR016496"/>
    </source>
</evidence>
<dbReference type="EMBL" id="AM114193">
    <property type="protein sequence ID" value="CAJ35360.1"/>
    <property type="molecule type" value="Genomic_DNA"/>
</dbReference>
<feature type="site" description="Transition state stabilizer" evidence="12">
    <location>
        <position position="16"/>
    </location>
</feature>
<proteinExistence type="inferred from homology"/>
<feature type="binding site" evidence="11">
    <location>
        <begin position="7"/>
        <end position="11"/>
    </location>
    <ligand>
        <name>ATP</name>
        <dbReference type="ChEBI" id="CHEBI:30616"/>
    </ligand>
</feature>
<feature type="binding site" evidence="11">
    <location>
        <position position="49"/>
    </location>
    <ligand>
        <name>ATP</name>
        <dbReference type="ChEBI" id="CHEBI:30616"/>
    </ligand>
</feature>
<feature type="domain" description="Aspartate/glutamate/uridylate kinase" evidence="13">
    <location>
        <begin position="3"/>
        <end position="232"/>
    </location>
</feature>
<dbReference type="Gene3D" id="3.40.1160.10">
    <property type="entry name" value="Acetylglutamate kinase-like"/>
    <property type="match status" value="1"/>
</dbReference>
<evidence type="ECO:0000256" key="9">
    <source>
        <dbReference type="ARBA" id="ARBA00049063"/>
    </source>
</evidence>
<keyword evidence="7 10" id="KW-0067">ATP-binding</keyword>
<sequence>MSVIVLKIGGSVLTDKNRSSTARVEHISRIAEEISQGLNSRLVLIHGAGSFGHHQAKEFGLKAGLNETSIRGMWPTHHAVKTLNGMIIDQLYNHGVYALPVHPLSVCVLRDGRIDHICTEPIIEMLARGIVPVLHGDVALDRTRGVDILSGDQIIAALAKSLNAKKVGIGTNVDGVYAKDFKIIDDISPSNIDIVKEALSGSGGVDVTGGMYGKITELMDLATSGIPSLVFNAEKPGNVSEFLRGTCKGTLIHGD</sequence>
<dbReference type="NCBIfam" id="NF040647">
    <property type="entry name" value="IPPK_Arch"/>
    <property type="match status" value="1"/>
</dbReference>
<dbReference type="Pfam" id="PF00696">
    <property type="entry name" value="AA_kinase"/>
    <property type="match status" value="1"/>
</dbReference>
<protein>
    <recommendedName>
        <fullName evidence="3 10">Isopentenyl phosphate kinase</fullName>
        <shortName evidence="10">IPK</shortName>
        <ecNumber evidence="2 10">2.7.4.26</ecNumber>
    </recommendedName>
</protein>
<reference evidence="14 15" key="1">
    <citation type="journal article" date="2006" name="Science">
        <title>Genome of rice cluster I archaea -- the key methane producers in the rice rhizosphere.</title>
        <authorList>
            <person name="Erkel C."/>
            <person name="Kube M."/>
            <person name="Reinhardt R."/>
            <person name="Liesack W."/>
        </authorList>
    </citation>
    <scope>NUCLEOTIDE SEQUENCE [LARGE SCALE GENOMIC DNA]</scope>
    <source>
        <strain evidence="15">DSM 22066 / NBRC 105507 / MRE50</strain>
    </source>
</reference>
<dbReference type="InterPro" id="IPR001057">
    <property type="entry name" value="Glu/AcGlu_kinase"/>
</dbReference>
<feature type="binding site" evidence="11">
    <location>
        <position position="214"/>
    </location>
    <ligand>
        <name>ATP</name>
        <dbReference type="ChEBI" id="CHEBI:30616"/>
    </ligand>
</feature>
<keyword evidence="4 10" id="KW-0808">Transferase</keyword>
<evidence type="ECO:0000256" key="12">
    <source>
        <dbReference type="PIRSR" id="PIRSR016496-2"/>
    </source>
</evidence>
<dbReference type="Proteomes" id="UP000000663">
    <property type="component" value="Chromosome"/>
</dbReference>
<dbReference type="PANTHER" id="PTHR43654">
    <property type="entry name" value="GLUTAMATE 5-KINASE"/>
    <property type="match status" value="1"/>
</dbReference>
<organism evidence="14 15">
    <name type="scientific">Methanocella arvoryzae (strain DSM 22066 / NBRC 105507 / MRE50)</name>
    <dbReference type="NCBI Taxonomy" id="351160"/>
    <lineage>
        <taxon>Archaea</taxon>
        <taxon>Methanobacteriati</taxon>
        <taxon>Methanobacteriota</taxon>
        <taxon>Stenosarchaea group</taxon>
        <taxon>Methanomicrobia</taxon>
        <taxon>Methanocellales</taxon>
        <taxon>Methanocellaceae</taxon>
        <taxon>Methanocella</taxon>
    </lineage>
</organism>
<feature type="binding site" evidence="11">
    <location>
        <position position="210"/>
    </location>
    <ligand>
        <name>ATP</name>
        <dbReference type="ChEBI" id="CHEBI:30616"/>
    </ligand>
</feature>
<dbReference type="EC" id="2.7.4.26" evidence="2 10"/>